<evidence type="ECO:0000313" key="2">
    <source>
        <dbReference type="EMBL" id="MDT0263212.1"/>
    </source>
</evidence>
<dbReference type="EMBL" id="JAVREH010000031">
    <property type="protein sequence ID" value="MDT0263212.1"/>
    <property type="molecule type" value="Genomic_DNA"/>
</dbReference>
<accession>A0ABU2JE45</accession>
<dbReference type="Proteomes" id="UP001183176">
    <property type="component" value="Unassembled WGS sequence"/>
</dbReference>
<feature type="region of interest" description="Disordered" evidence="1">
    <location>
        <begin position="162"/>
        <end position="181"/>
    </location>
</feature>
<reference evidence="3" key="1">
    <citation type="submission" date="2023-07" db="EMBL/GenBank/DDBJ databases">
        <title>30 novel species of actinomycetes from the DSMZ collection.</title>
        <authorList>
            <person name="Nouioui I."/>
        </authorList>
    </citation>
    <scope>NUCLEOTIDE SEQUENCE [LARGE SCALE GENOMIC DNA]</scope>
    <source>
        <strain evidence="3">DSM 44399</strain>
    </source>
</reference>
<dbReference type="RefSeq" id="WP_311424359.1">
    <property type="nucleotide sequence ID" value="NZ_JAVREH010000031.1"/>
</dbReference>
<protein>
    <recommendedName>
        <fullName evidence="4">DUF4439 domain-containing protein</fullName>
    </recommendedName>
</protein>
<sequence>MNATDVAAIVAACGGLAAVSVAAGAIVVGARNLREQLQVHESTSADVLRGARDNAAEDRRWQREADTYVDVLAWTRAAMRTPSETDPNSGPVPVQPDLTLQARVDVFACEPVREAFAQVVAGIHQYPIAIGQSAAAGDVMRQNLVHAVARLQEQVRAGVSGHEVVSRTGPSPIRYEHPIQS</sequence>
<evidence type="ECO:0000313" key="3">
    <source>
        <dbReference type="Proteomes" id="UP001183176"/>
    </source>
</evidence>
<gene>
    <name evidence="2" type="ORF">RM423_17635</name>
</gene>
<evidence type="ECO:0008006" key="4">
    <source>
        <dbReference type="Google" id="ProtNLM"/>
    </source>
</evidence>
<comment type="caution">
    <text evidence="2">The sequence shown here is derived from an EMBL/GenBank/DDBJ whole genome shotgun (WGS) entry which is preliminary data.</text>
</comment>
<proteinExistence type="predicted"/>
<keyword evidence="3" id="KW-1185">Reference proteome</keyword>
<evidence type="ECO:0000256" key="1">
    <source>
        <dbReference type="SAM" id="MobiDB-lite"/>
    </source>
</evidence>
<organism evidence="2 3">
    <name type="scientific">Jatrophihabitans lederbergiae</name>
    <dbReference type="NCBI Taxonomy" id="3075547"/>
    <lineage>
        <taxon>Bacteria</taxon>
        <taxon>Bacillati</taxon>
        <taxon>Actinomycetota</taxon>
        <taxon>Actinomycetes</taxon>
        <taxon>Jatrophihabitantales</taxon>
        <taxon>Jatrophihabitantaceae</taxon>
        <taxon>Jatrophihabitans</taxon>
    </lineage>
</organism>
<name>A0ABU2JE45_9ACTN</name>